<sequence>PRHGVDYVLDIILWFKKFRPPHRATLSVRRHAYVQQTFGEIEAISEEEHLKVLKSASEYYSNMTDEEQHEAAINANDSKRVHLLMPLRGRSTTFKRFCENMLEVLPPSEKDIELVLILYKSDNESDDMSIRKEAQALSAVLDVRIVDMGESEFSRGKALTMGSEVLSPDSLMFFTDVDMLFTYATIERIRTNTILGTQVYFPIVFSEFAP</sequence>
<evidence type="ECO:0000313" key="1">
    <source>
        <dbReference type="Proteomes" id="UP000887579"/>
    </source>
</evidence>
<reference evidence="2" key="1">
    <citation type="submission" date="2022-11" db="UniProtKB">
        <authorList>
            <consortium name="WormBaseParasite"/>
        </authorList>
    </citation>
    <scope>IDENTIFICATION</scope>
</reference>
<dbReference type="WBParaSite" id="ES5_v2.g29663.t1">
    <property type="protein sequence ID" value="ES5_v2.g29663.t1"/>
    <property type="gene ID" value="ES5_v2.g29663"/>
</dbReference>
<dbReference type="Proteomes" id="UP000887579">
    <property type="component" value="Unplaced"/>
</dbReference>
<name>A0AC34GIV7_9BILA</name>
<accession>A0AC34GIV7</accession>
<organism evidence="1 2">
    <name type="scientific">Panagrolaimus sp. ES5</name>
    <dbReference type="NCBI Taxonomy" id="591445"/>
    <lineage>
        <taxon>Eukaryota</taxon>
        <taxon>Metazoa</taxon>
        <taxon>Ecdysozoa</taxon>
        <taxon>Nematoda</taxon>
        <taxon>Chromadorea</taxon>
        <taxon>Rhabditida</taxon>
        <taxon>Tylenchina</taxon>
        <taxon>Panagrolaimomorpha</taxon>
        <taxon>Panagrolaimoidea</taxon>
        <taxon>Panagrolaimidae</taxon>
        <taxon>Panagrolaimus</taxon>
    </lineage>
</organism>
<proteinExistence type="predicted"/>
<protein>
    <submittedName>
        <fullName evidence="2">Hexosyltransferase</fullName>
    </submittedName>
</protein>
<evidence type="ECO:0000313" key="2">
    <source>
        <dbReference type="WBParaSite" id="ES5_v2.g29663.t1"/>
    </source>
</evidence>